<dbReference type="PANTHER" id="PTHR47027:SF20">
    <property type="entry name" value="REVERSE TRANSCRIPTASE-LIKE PROTEIN WITH RNA-DIRECTED DNA POLYMERASE DOMAIN"/>
    <property type="match status" value="1"/>
</dbReference>
<evidence type="ECO:0000313" key="2">
    <source>
        <dbReference type="Proteomes" id="UP001292094"/>
    </source>
</evidence>
<sequence>MGRTLDDGVSLTYRPDRSLFHLHCLQARTKTLSDKVLKLQYSDDCVLIAHSPEDLQEALNIMYEIYYTLGLVIKLINTNNTEIMYQWSCAAPPVEPVISVAKAELQISPQFNYLGSVLSVDCSIDELNRRINRALATFDRIRDRVIQNHNIRLAMKIAVYQAICLSMLLYGSETFTLYRKHIKLL</sequence>
<proteinExistence type="predicted"/>
<keyword evidence="2" id="KW-1185">Reference proteome</keyword>
<name>A0AAE1URZ9_9EUCA</name>
<dbReference type="EMBL" id="JAWZYT010000097">
    <property type="protein sequence ID" value="KAK4328114.1"/>
    <property type="molecule type" value="Genomic_DNA"/>
</dbReference>
<organism evidence="1 2">
    <name type="scientific">Petrolisthes manimaculis</name>
    <dbReference type="NCBI Taxonomy" id="1843537"/>
    <lineage>
        <taxon>Eukaryota</taxon>
        <taxon>Metazoa</taxon>
        <taxon>Ecdysozoa</taxon>
        <taxon>Arthropoda</taxon>
        <taxon>Crustacea</taxon>
        <taxon>Multicrustacea</taxon>
        <taxon>Malacostraca</taxon>
        <taxon>Eumalacostraca</taxon>
        <taxon>Eucarida</taxon>
        <taxon>Decapoda</taxon>
        <taxon>Pleocyemata</taxon>
        <taxon>Anomura</taxon>
        <taxon>Galatheoidea</taxon>
        <taxon>Porcellanidae</taxon>
        <taxon>Petrolisthes</taxon>
    </lineage>
</organism>
<dbReference type="Proteomes" id="UP001292094">
    <property type="component" value="Unassembled WGS sequence"/>
</dbReference>
<protein>
    <recommendedName>
        <fullName evidence="3">Reverse transcriptase domain-containing protein</fullName>
    </recommendedName>
</protein>
<gene>
    <name evidence="1" type="ORF">Pmani_001436</name>
</gene>
<accession>A0AAE1URZ9</accession>
<evidence type="ECO:0000313" key="1">
    <source>
        <dbReference type="EMBL" id="KAK4328114.1"/>
    </source>
</evidence>
<reference evidence="1" key="1">
    <citation type="submission" date="2023-11" db="EMBL/GenBank/DDBJ databases">
        <title>Genome assemblies of two species of porcelain crab, Petrolisthes cinctipes and Petrolisthes manimaculis (Anomura: Porcellanidae).</title>
        <authorList>
            <person name="Angst P."/>
        </authorList>
    </citation>
    <scope>NUCLEOTIDE SEQUENCE</scope>
    <source>
        <strain evidence="1">PB745_02</strain>
        <tissue evidence="1">Gill</tissue>
    </source>
</reference>
<dbReference type="PANTHER" id="PTHR47027">
    <property type="entry name" value="REVERSE TRANSCRIPTASE DOMAIN-CONTAINING PROTEIN"/>
    <property type="match status" value="1"/>
</dbReference>
<comment type="caution">
    <text evidence="1">The sequence shown here is derived from an EMBL/GenBank/DDBJ whole genome shotgun (WGS) entry which is preliminary data.</text>
</comment>
<evidence type="ECO:0008006" key="3">
    <source>
        <dbReference type="Google" id="ProtNLM"/>
    </source>
</evidence>
<dbReference type="AlphaFoldDB" id="A0AAE1URZ9"/>